<name>A0A4Y2LJ31_ARAVE</name>
<dbReference type="AlphaFoldDB" id="A0A4Y2LJ31"/>
<evidence type="ECO:0000313" key="2">
    <source>
        <dbReference type="Proteomes" id="UP000499080"/>
    </source>
</evidence>
<dbReference type="Proteomes" id="UP000499080">
    <property type="component" value="Unassembled WGS sequence"/>
</dbReference>
<dbReference type="EMBL" id="BGPR01119104">
    <property type="protein sequence ID" value="GBN14771.1"/>
    <property type="molecule type" value="Genomic_DNA"/>
</dbReference>
<sequence>RFVLTIVKRTTSVGRCEKSVACRVTEEGFVINPSDWLALRAECVTECGDRKLRYDWELYAVSDTSQEAVTLQDWRNHVISNSCFRRFINVVYSKLSCLMWLVISNSFLNQYISTVDIQLSACCGMPLVTASLADTWESTALLNWRQKLLLMNLKVK</sequence>
<keyword evidence="2" id="KW-1185">Reference proteome</keyword>
<feature type="non-terminal residue" evidence="1">
    <location>
        <position position="1"/>
    </location>
</feature>
<gene>
    <name evidence="1" type="ORF">AVEN_272277_1</name>
</gene>
<proteinExistence type="predicted"/>
<accession>A0A4Y2LJ31</accession>
<reference evidence="1 2" key="1">
    <citation type="journal article" date="2019" name="Sci. Rep.">
        <title>Orb-weaving spider Araneus ventricosus genome elucidates the spidroin gene catalogue.</title>
        <authorList>
            <person name="Kono N."/>
            <person name="Nakamura H."/>
            <person name="Ohtoshi R."/>
            <person name="Moran D.A.P."/>
            <person name="Shinohara A."/>
            <person name="Yoshida Y."/>
            <person name="Fujiwara M."/>
            <person name="Mori M."/>
            <person name="Tomita M."/>
            <person name="Arakawa K."/>
        </authorList>
    </citation>
    <scope>NUCLEOTIDE SEQUENCE [LARGE SCALE GENOMIC DNA]</scope>
</reference>
<evidence type="ECO:0000313" key="1">
    <source>
        <dbReference type="EMBL" id="GBN14771.1"/>
    </source>
</evidence>
<comment type="caution">
    <text evidence="1">The sequence shown here is derived from an EMBL/GenBank/DDBJ whole genome shotgun (WGS) entry which is preliminary data.</text>
</comment>
<organism evidence="1 2">
    <name type="scientific">Araneus ventricosus</name>
    <name type="common">Orbweaver spider</name>
    <name type="synonym">Epeira ventricosa</name>
    <dbReference type="NCBI Taxonomy" id="182803"/>
    <lineage>
        <taxon>Eukaryota</taxon>
        <taxon>Metazoa</taxon>
        <taxon>Ecdysozoa</taxon>
        <taxon>Arthropoda</taxon>
        <taxon>Chelicerata</taxon>
        <taxon>Arachnida</taxon>
        <taxon>Araneae</taxon>
        <taxon>Araneomorphae</taxon>
        <taxon>Entelegynae</taxon>
        <taxon>Araneoidea</taxon>
        <taxon>Araneidae</taxon>
        <taxon>Araneus</taxon>
    </lineage>
</organism>
<protein>
    <submittedName>
        <fullName evidence="1">Uncharacterized protein</fullName>
    </submittedName>
</protein>